<sequence>MEDLCNRIEQFAFCLITEPYDRINGLETEILEHGLDYIIQLLQYELAEQVSPVVIHFTLKCLNKNLNPNSDPEIFTKILNIFSEIFPKLPNKIAVFIRKTLAICVLHIEIQGIPTLNPFIDSLQDPYAKLLFFAEYQLNLSYLVNSQYSFVYFFHYLTDFIPSYLNLFLSSFVLSPDNSCRDELIDLATYLRFDNLQMLSRSSKIEFNQEIYDNLIVPSIAESLQNVCEWICANYSLNIYKSDVQRQHIIVILTSFSYFLHYKQDQYIAAVEKVITVESQDIYFTCYEQIYDLLSKLFEFSAVSQIMIDYLFSMIQLALNDQSIPKINATLLLIYKIKSNVDQEEIDNVISQIFTYLIESFTNVEKVGESEMKDLAEIIVSIIYKNPLSLINFLLYNIPSIKSEVVITIFVYFVNELLSMILECEEMTDELLAIRTSLVSCASAFLETINSITSPQMLFLSQSLIKMIQTLSNFVTPQDTDGSYETLVSCVTQILQSVFEFVQSDFMNRFDPSAVYELIEQSCLLMEQFNIKISTEIPILNLPKDIISKMSKELPNVVSLASEVISSATQGLEKVYFKAAASIIAGFIEGKTDKAIQFNDFVALAINNGFPQYAVLMAMNNNELLLEIANAAFSQNGTNVPGSFIKNLCRACKYSKSTELVDLLCSHIDIQQTNPSPLKKLSSMLSKFLWGGSSPGDRTVSFIVNWIELIISGFSMTETSKDVLYCLRSLPHEVITSLSQDFVFNLFNYALEKSSDDTMFLDYFSDILVILFDEKPEIATQIVGQVCQFLIFGQNLIESTVSSFDPDRQFSVNKNNLKNVLIQISVAYRYSSKFI</sequence>
<dbReference type="RefSeq" id="XP_001319194.1">
    <property type="nucleotide sequence ID" value="XM_001319159.1"/>
</dbReference>
<protein>
    <submittedName>
        <fullName evidence="1">Uncharacterized protein</fullName>
    </submittedName>
</protein>
<dbReference type="InParanoid" id="A2EK78"/>
<dbReference type="AlphaFoldDB" id="A2EK78"/>
<reference evidence="1" key="2">
    <citation type="journal article" date="2007" name="Science">
        <title>Draft genome sequence of the sexually transmitted pathogen Trichomonas vaginalis.</title>
        <authorList>
            <person name="Carlton J.M."/>
            <person name="Hirt R.P."/>
            <person name="Silva J.C."/>
            <person name="Delcher A.L."/>
            <person name="Schatz M."/>
            <person name="Zhao Q."/>
            <person name="Wortman J.R."/>
            <person name="Bidwell S.L."/>
            <person name="Alsmark U.C.M."/>
            <person name="Besteiro S."/>
            <person name="Sicheritz-Ponten T."/>
            <person name="Noel C.J."/>
            <person name="Dacks J.B."/>
            <person name="Foster P.G."/>
            <person name="Simillion C."/>
            <person name="Van de Peer Y."/>
            <person name="Miranda-Saavedra D."/>
            <person name="Barton G.J."/>
            <person name="Westrop G.D."/>
            <person name="Mueller S."/>
            <person name="Dessi D."/>
            <person name="Fiori P.L."/>
            <person name="Ren Q."/>
            <person name="Paulsen I."/>
            <person name="Zhang H."/>
            <person name="Bastida-Corcuera F.D."/>
            <person name="Simoes-Barbosa A."/>
            <person name="Brown M.T."/>
            <person name="Hayes R.D."/>
            <person name="Mukherjee M."/>
            <person name="Okumura C.Y."/>
            <person name="Schneider R."/>
            <person name="Smith A.J."/>
            <person name="Vanacova S."/>
            <person name="Villalvazo M."/>
            <person name="Haas B.J."/>
            <person name="Pertea M."/>
            <person name="Feldblyum T.V."/>
            <person name="Utterback T.R."/>
            <person name="Shu C.L."/>
            <person name="Osoegawa K."/>
            <person name="de Jong P.J."/>
            <person name="Hrdy I."/>
            <person name="Horvathova L."/>
            <person name="Zubacova Z."/>
            <person name="Dolezal P."/>
            <person name="Malik S.B."/>
            <person name="Logsdon J.M. Jr."/>
            <person name="Henze K."/>
            <person name="Gupta A."/>
            <person name="Wang C.C."/>
            <person name="Dunne R.L."/>
            <person name="Upcroft J.A."/>
            <person name="Upcroft P."/>
            <person name="White O."/>
            <person name="Salzberg S.L."/>
            <person name="Tang P."/>
            <person name="Chiu C.-H."/>
            <person name="Lee Y.-S."/>
            <person name="Embley T.M."/>
            <person name="Coombs G.H."/>
            <person name="Mottram J.C."/>
            <person name="Tachezy J."/>
            <person name="Fraser-Liggett C.M."/>
            <person name="Johnson P.J."/>
        </authorList>
    </citation>
    <scope>NUCLEOTIDE SEQUENCE [LARGE SCALE GENOMIC DNA]</scope>
    <source>
        <strain evidence="1">G3</strain>
    </source>
</reference>
<dbReference type="Proteomes" id="UP000001542">
    <property type="component" value="Unassembled WGS sequence"/>
</dbReference>
<organism evidence="1 2">
    <name type="scientific">Trichomonas vaginalis (strain ATCC PRA-98 / G3)</name>
    <dbReference type="NCBI Taxonomy" id="412133"/>
    <lineage>
        <taxon>Eukaryota</taxon>
        <taxon>Metamonada</taxon>
        <taxon>Parabasalia</taxon>
        <taxon>Trichomonadida</taxon>
        <taxon>Trichomonadidae</taxon>
        <taxon>Trichomonas</taxon>
    </lineage>
</organism>
<name>A2EK78_TRIV3</name>
<dbReference type="InterPro" id="IPR016024">
    <property type="entry name" value="ARM-type_fold"/>
</dbReference>
<evidence type="ECO:0000313" key="2">
    <source>
        <dbReference type="Proteomes" id="UP000001542"/>
    </source>
</evidence>
<dbReference type="VEuPathDB" id="TrichDB:TVAGG3_0838630"/>
<dbReference type="VEuPathDB" id="TrichDB:TVAG_100120"/>
<gene>
    <name evidence="1" type="ORF">TVAG_100120</name>
</gene>
<accession>A2EK78</accession>
<evidence type="ECO:0000313" key="1">
    <source>
        <dbReference type="EMBL" id="EAY06971.1"/>
    </source>
</evidence>
<dbReference type="KEGG" id="tva:4764855"/>
<proteinExistence type="predicted"/>
<keyword evidence="2" id="KW-1185">Reference proteome</keyword>
<dbReference type="SUPFAM" id="SSF48371">
    <property type="entry name" value="ARM repeat"/>
    <property type="match status" value="1"/>
</dbReference>
<reference evidence="1" key="1">
    <citation type="submission" date="2006-10" db="EMBL/GenBank/DDBJ databases">
        <authorList>
            <person name="Amadeo P."/>
            <person name="Zhao Q."/>
            <person name="Wortman J."/>
            <person name="Fraser-Liggett C."/>
            <person name="Carlton J."/>
        </authorList>
    </citation>
    <scope>NUCLEOTIDE SEQUENCE</scope>
    <source>
        <strain evidence="1">G3</strain>
    </source>
</reference>
<dbReference type="EMBL" id="DS113411">
    <property type="protein sequence ID" value="EAY06971.1"/>
    <property type="molecule type" value="Genomic_DNA"/>
</dbReference>